<dbReference type="Pfam" id="PF02518">
    <property type="entry name" value="HATPase_c"/>
    <property type="match status" value="1"/>
</dbReference>
<dbReference type="EMBL" id="BNCF01000010">
    <property type="protein sequence ID" value="GHE37224.1"/>
    <property type="molecule type" value="Genomic_DNA"/>
</dbReference>
<feature type="domain" description="Histidine kinase" evidence="4">
    <location>
        <begin position="179"/>
        <end position="423"/>
    </location>
</feature>
<reference evidence="5" key="1">
    <citation type="journal article" date="2014" name="Int. J. Syst. Evol. Microbiol.">
        <title>Complete genome sequence of Corynebacterium casei LMG S-19264T (=DSM 44701T), isolated from a smear-ripened cheese.</title>
        <authorList>
            <consortium name="US DOE Joint Genome Institute (JGI-PGF)"/>
            <person name="Walter F."/>
            <person name="Albersmeier A."/>
            <person name="Kalinowski J."/>
            <person name="Ruckert C."/>
        </authorList>
    </citation>
    <scope>NUCLEOTIDE SEQUENCE</scope>
    <source>
        <strain evidence="5">KCTC 32020</strain>
    </source>
</reference>
<evidence type="ECO:0000259" key="4">
    <source>
        <dbReference type="PROSITE" id="PS50109"/>
    </source>
</evidence>
<dbReference type="PRINTS" id="PR00344">
    <property type="entry name" value="BCTRLSENSOR"/>
</dbReference>
<dbReference type="Proteomes" id="UP000636453">
    <property type="component" value="Unassembled WGS sequence"/>
</dbReference>
<dbReference type="EC" id="2.7.13.3" evidence="2"/>
<sequence>MYDAMSTGTVSPIVVLTERRNPARSRLGRDLYALAQRLDDALIVLQPPAPTYANPAAHRLLELLEGQPPDERCGERLMALLPLRLDNGEPSNRHATVTLTSAAGERCTLQVTEIPLGEGEDGGRSRCLLLRDVTVMQQREEELQRRHAELQQAYLRLAGAQEQLLQSEKMASIGQLAAGVAHEINNPIGYVNSNLATLQEYLRNLLTLLHAYERVLPPGSEAEAATEIADLRARFDLDFMLRDLPELVAESREGIERVTKIVQDLKDFSHAGRGESWVMADLHKGLDSTLNIVWNELKYKVRLEKHYGQLPLVECLPSELNQVFMNILVNAGQAIAERGHIEIATGHEGEDVWVSIRDDGEGIPDAVLPRIFDPFFTTKPVGRGSGLGLSISYGIVAKHHGRIEVDSAPGKGTTFRVVLPVRQPHAAGADAR</sequence>
<comment type="caution">
    <text evidence="5">The sequence shown here is derived from an EMBL/GenBank/DDBJ whole genome shotgun (WGS) entry which is preliminary data.</text>
</comment>
<dbReference type="Gene3D" id="3.30.565.10">
    <property type="entry name" value="Histidine kinase-like ATPase, C-terminal domain"/>
    <property type="match status" value="1"/>
</dbReference>
<keyword evidence="5" id="KW-0808">Transferase</keyword>
<dbReference type="InterPro" id="IPR036890">
    <property type="entry name" value="HATPase_C_sf"/>
</dbReference>
<dbReference type="SUPFAM" id="SSF47384">
    <property type="entry name" value="Homodimeric domain of signal transducing histidine kinase"/>
    <property type="match status" value="1"/>
</dbReference>
<dbReference type="InterPro" id="IPR003661">
    <property type="entry name" value="HisK_dim/P_dom"/>
</dbReference>
<reference evidence="5" key="2">
    <citation type="submission" date="2020-09" db="EMBL/GenBank/DDBJ databases">
        <authorList>
            <person name="Sun Q."/>
            <person name="Kim S."/>
        </authorList>
    </citation>
    <scope>NUCLEOTIDE SEQUENCE</scope>
    <source>
        <strain evidence="5">KCTC 32020</strain>
    </source>
</reference>
<dbReference type="SUPFAM" id="SSF55874">
    <property type="entry name" value="ATPase domain of HSP90 chaperone/DNA topoisomerase II/histidine kinase"/>
    <property type="match status" value="1"/>
</dbReference>
<comment type="catalytic activity">
    <reaction evidence="1">
        <text>ATP + protein L-histidine = ADP + protein N-phospho-L-histidine.</text>
        <dbReference type="EC" id="2.7.13.3"/>
    </reaction>
</comment>
<keyword evidence="6" id="KW-1185">Reference proteome</keyword>
<dbReference type="InterPro" id="IPR004358">
    <property type="entry name" value="Sig_transdc_His_kin-like_C"/>
</dbReference>
<dbReference type="InterPro" id="IPR003594">
    <property type="entry name" value="HATPase_dom"/>
</dbReference>
<evidence type="ECO:0000313" key="5">
    <source>
        <dbReference type="EMBL" id="GHE37224.1"/>
    </source>
</evidence>
<evidence type="ECO:0000256" key="2">
    <source>
        <dbReference type="ARBA" id="ARBA00012438"/>
    </source>
</evidence>
<dbReference type="PANTHER" id="PTHR43065">
    <property type="entry name" value="SENSOR HISTIDINE KINASE"/>
    <property type="match status" value="1"/>
</dbReference>
<dbReference type="InterPro" id="IPR036097">
    <property type="entry name" value="HisK_dim/P_sf"/>
</dbReference>
<dbReference type="PROSITE" id="PS50109">
    <property type="entry name" value="HIS_KIN"/>
    <property type="match status" value="1"/>
</dbReference>
<evidence type="ECO:0000313" key="6">
    <source>
        <dbReference type="Proteomes" id="UP000636453"/>
    </source>
</evidence>
<organism evidence="5 6">
    <name type="scientific">Vulcaniibacterium thermophilum</name>
    <dbReference type="NCBI Taxonomy" id="1169913"/>
    <lineage>
        <taxon>Bacteria</taxon>
        <taxon>Pseudomonadati</taxon>
        <taxon>Pseudomonadota</taxon>
        <taxon>Gammaproteobacteria</taxon>
        <taxon>Lysobacterales</taxon>
        <taxon>Lysobacteraceae</taxon>
        <taxon>Vulcaniibacterium</taxon>
    </lineage>
</organism>
<dbReference type="SMART" id="SM00388">
    <property type="entry name" value="HisKA"/>
    <property type="match status" value="1"/>
</dbReference>
<dbReference type="Gene3D" id="1.10.287.130">
    <property type="match status" value="1"/>
</dbReference>
<accession>A0A918Z595</accession>
<evidence type="ECO:0000256" key="1">
    <source>
        <dbReference type="ARBA" id="ARBA00000085"/>
    </source>
</evidence>
<dbReference type="InterPro" id="IPR005467">
    <property type="entry name" value="His_kinase_dom"/>
</dbReference>
<proteinExistence type="predicted"/>
<gene>
    <name evidence="5" type="ORF">GCM10007167_19210</name>
</gene>
<dbReference type="SMART" id="SM00387">
    <property type="entry name" value="HATPase_c"/>
    <property type="match status" value="1"/>
</dbReference>
<evidence type="ECO:0000256" key="3">
    <source>
        <dbReference type="ARBA" id="ARBA00022553"/>
    </source>
</evidence>
<dbReference type="PANTHER" id="PTHR43065:SF50">
    <property type="entry name" value="HISTIDINE KINASE"/>
    <property type="match status" value="1"/>
</dbReference>
<dbReference type="CDD" id="cd00082">
    <property type="entry name" value="HisKA"/>
    <property type="match status" value="1"/>
</dbReference>
<keyword evidence="5" id="KW-0418">Kinase</keyword>
<dbReference type="GO" id="GO:0000155">
    <property type="term" value="F:phosphorelay sensor kinase activity"/>
    <property type="evidence" value="ECO:0007669"/>
    <property type="project" value="InterPro"/>
</dbReference>
<protein>
    <recommendedName>
        <fullName evidence="2">histidine kinase</fullName>
        <ecNumber evidence="2">2.7.13.3</ecNumber>
    </recommendedName>
</protein>
<dbReference type="AlphaFoldDB" id="A0A918Z595"/>
<keyword evidence="3" id="KW-0597">Phosphoprotein</keyword>
<name>A0A918Z595_9GAMM</name>